<comment type="subunit">
    <text evidence="11">Conjugated with ATG12.</text>
</comment>
<dbReference type="PANTHER" id="PTHR13040">
    <property type="entry name" value="AUTOPHAGY PROTEIN 5"/>
    <property type="match status" value="1"/>
</dbReference>
<evidence type="ECO:0000259" key="14">
    <source>
        <dbReference type="Pfam" id="PF20637"/>
    </source>
</evidence>
<keyword evidence="8" id="KW-0653">Protein transport</keyword>
<evidence type="ECO:0000256" key="9">
    <source>
        <dbReference type="ARBA" id="ARBA00023006"/>
    </source>
</evidence>
<dbReference type="InterPro" id="IPR007239">
    <property type="entry name" value="Atg5"/>
</dbReference>
<evidence type="ECO:0000256" key="5">
    <source>
        <dbReference type="ARBA" id="ARBA00022490"/>
    </source>
</evidence>
<dbReference type="Gene3D" id="1.10.246.190">
    <property type="entry name" value="Autophagy protein Apg5, helix rich domain"/>
    <property type="match status" value="1"/>
</dbReference>
<feature type="domain" description="Autophagy protein ATG5 UblA" evidence="15">
    <location>
        <begin position="11"/>
        <end position="104"/>
    </location>
</feature>
<comment type="subunit">
    <text evidence="10">Conjugated to ATG12.</text>
</comment>
<dbReference type="FunFam" id="1.10.246.190:FF:000002">
    <property type="entry name" value="Autophagy protein 5"/>
    <property type="match status" value="1"/>
</dbReference>
<protein>
    <recommendedName>
        <fullName evidence="3 11">Autophagy protein 5</fullName>
    </recommendedName>
</protein>
<dbReference type="InterPro" id="IPR042526">
    <property type="entry name" value="Atg5_HR"/>
</dbReference>
<proteinExistence type="inferred from homology"/>
<dbReference type="GO" id="GO:0015031">
    <property type="term" value="P:protein transport"/>
    <property type="evidence" value="ECO:0007669"/>
    <property type="project" value="UniProtKB-KW"/>
</dbReference>
<dbReference type="Proteomes" id="UP001295469">
    <property type="component" value="Chromosome C09"/>
</dbReference>
<dbReference type="InterPro" id="IPR042527">
    <property type="entry name" value="Atg5_UblA_dom_sf"/>
</dbReference>
<evidence type="ECO:0000256" key="7">
    <source>
        <dbReference type="ARBA" id="ARBA00022843"/>
    </source>
</evidence>
<evidence type="ECO:0000256" key="1">
    <source>
        <dbReference type="ARBA" id="ARBA00004496"/>
    </source>
</evidence>
<feature type="domain" description="Autophagy protein ATG5 alpha-helical bundle region" evidence="14">
    <location>
        <begin position="163"/>
        <end position="219"/>
    </location>
</feature>
<evidence type="ECO:0000259" key="13">
    <source>
        <dbReference type="Pfam" id="PF04106"/>
    </source>
</evidence>
<dbReference type="FunFam" id="3.10.20.90:FF:000370">
    <property type="entry name" value="Autophagy protein 5"/>
    <property type="match status" value="1"/>
</dbReference>
<dbReference type="InterPro" id="IPR048939">
    <property type="entry name" value="ATG5_UblA"/>
</dbReference>
<gene>
    <name evidence="16" type="ORF">DARMORV10_C09P59900.1</name>
</gene>
<dbReference type="AlphaFoldDB" id="A0A816J9T9"/>
<dbReference type="Gene3D" id="3.10.20.90">
    <property type="entry name" value="Phosphatidylinositol 3-kinase Catalytic Subunit, Chain A, domain 1"/>
    <property type="match status" value="1"/>
</dbReference>
<keyword evidence="9 11" id="KW-0072">Autophagy</keyword>
<evidence type="ECO:0000256" key="4">
    <source>
        <dbReference type="ARBA" id="ARBA00022448"/>
    </source>
</evidence>
<comment type="function">
    <text evidence="11">Required for autophagy.</text>
</comment>
<evidence type="ECO:0000256" key="6">
    <source>
        <dbReference type="ARBA" id="ARBA00022499"/>
    </source>
</evidence>
<evidence type="ECO:0000256" key="11">
    <source>
        <dbReference type="RuleBase" id="RU361202"/>
    </source>
</evidence>
<keyword evidence="6 11" id="KW-1017">Isopeptide bond</keyword>
<evidence type="ECO:0000256" key="12">
    <source>
        <dbReference type="SAM" id="MobiDB-lite"/>
    </source>
</evidence>
<dbReference type="InterPro" id="IPR048940">
    <property type="entry name" value="ATG5_HBR"/>
</dbReference>
<feature type="domain" description="Autophagy protein ATG5 UblB" evidence="13">
    <location>
        <begin position="256"/>
        <end position="372"/>
    </location>
</feature>
<sequence>MAANEEAMKYVWEGAIPLQIHLHKSEVASHPAPPPALVLAPRIGYLPLLVPLIKPYFKDSLPPGEDSIWFDYKGVPLKWYIPTGVLFDLLCAESERPWNLTVTFLSLYLSFISFFCLRDTELGYTNLSFPFYLLLFLRVLETFYLQIHFRGYPSNVLIPCEGEDSAKWNFVNSLKEAAYIINGNCKNVMNMSQSDQEDLWTSVMNGDLDAYTRLLPKLKMGNIEDEFSRKESLSSPVSRQGGGTEIDVAGQVKTARIPVRLYVRSVSQNFENLEDVPEIDTWDEISYMNRPVEFLKEKGKCFTLRDAMESLLPEYSGDRAQTSGEEEADGSQETRGEIKLVRIQGIELKLEIPFSWVVNNLMNPEFYLHISVLVIGPQR</sequence>
<dbReference type="InterPro" id="IPR048318">
    <property type="entry name" value="ATG5_UblB"/>
</dbReference>
<evidence type="ECO:0000256" key="8">
    <source>
        <dbReference type="ARBA" id="ARBA00022927"/>
    </source>
</evidence>
<comment type="subcellular location">
    <subcellularLocation>
        <location evidence="1 11">Cytoplasm</location>
    </subcellularLocation>
</comment>
<evidence type="ECO:0000259" key="15">
    <source>
        <dbReference type="Pfam" id="PF20638"/>
    </source>
</evidence>
<organism evidence="16">
    <name type="scientific">Brassica napus</name>
    <name type="common">Rape</name>
    <dbReference type="NCBI Taxonomy" id="3708"/>
    <lineage>
        <taxon>Eukaryota</taxon>
        <taxon>Viridiplantae</taxon>
        <taxon>Streptophyta</taxon>
        <taxon>Embryophyta</taxon>
        <taxon>Tracheophyta</taxon>
        <taxon>Spermatophyta</taxon>
        <taxon>Magnoliopsida</taxon>
        <taxon>eudicotyledons</taxon>
        <taxon>Gunneridae</taxon>
        <taxon>Pentapetalae</taxon>
        <taxon>rosids</taxon>
        <taxon>malvids</taxon>
        <taxon>Brassicales</taxon>
        <taxon>Brassicaceae</taxon>
        <taxon>Brassiceae</taxon>
        <taxon>Brassica</taxon>
    </lineage>
</organism>
<evidence type="ECO:0000256" key="3">
    <source>
        <dbReference type="ARBA" id="ARBA00015616"/>
    </source>
</evidence>
<dbReference type="Pfam" id="PF04106">
    <property type="entry name" value="ATG5_UblB"/>
    <property type="match status" value="1"/>
</dbReference>
<dbReference type="EMBL" id="HG994373">
    <property type="protein sequence ID" value="CAF1781642.1"/>
    <property type="molecule type" value="Genomic_DNA"/>
</dbReference>
<reference evidence="16" key="1">
    <citation type="submission" date="2021-01" db="EMBL/GenBank/DDBJ databases">
        <authorList>
            <consortium name="Genoscope - CEA"/>
            <person name="William W."/>
        </authorList>
    </citation>
    <scope>NUCLEOTIDE SEQUENCE</scope>
</reference>
<feature type="region of interest" description="Disordered" evidence="12">
    <location>
        <begin position="314"/>
        <end position="334"/>
    </location>
</feature>
<dbReference type="Pfam" id="PF20637">
    <property type="entry name" value="ATG5_HBR"/>
    <property type="match status" value="1"/>
</dbReference>
<keyword evidence="5 11" id="KW-0963">Cytoplasm</keyword>
<dbReference type="GO" id="GO:0005737">
    <property type="term" value="C:cytoplasm"/>
    <property type="evidence" value="ECO:0007669"/>
    <property type="project" value="UniProtKB-SubCell"/>
</dbReference>
<evidence type="ECO:0000313" key="16">
    <source>
        <dbReference type="EMBL" id="CAF1781642.1"/>
    </source>
</evidence>
<evidence type="ECO:0000256" key="2">
    <source>
        <dbReference type="ARBA" id="ARBA00006910"/>
    </source>
</evidence>
<evidence type="ECO:0000256" key="10">
    <source>
        <dbReference type="ARBA" id="ARBA00063412"/>
    </source>
</evidence>
<dbReference type="PANTHER" id="PTHR13040:SF2">
    <property type="entry name" value="AUTOPHAGY PROTEIN 5"/>
    <property type="match status" value="1"/>
</dbReference>
<name>A0A816J9T9_BRANA</name>
<dbReference type="FunFam" id="3.10.20.620:FF:000002">
    <property type="entry name" value="Autophagy protein 5"/>
    <property type="match status" value="1"/>
</dbReference>
<accession>A0A816J9T9</accession>
<keyword evidence="4 11" id="KW-0813">Transport</keyword>
<dbReference type="GO" id="GO:0006914">
    <property type="term" value="P:autophagy"/>
    <property type="evidence" value="ECO:0007669"/>
    <property type="project" value="UniProtKB-KW"/>
</dbReference>
<dbReference type="Gene3D" id="3.10.20.620">
    <property type="match status" value="1"/>
</dbReference>
<keyword evidence="7 11" id="KW-0832">Ubl conjugation</keyword>
<comment type="similarity">
    <text evidence="2 11">Belongs to the ATG5 family.</text>
</comment>
<dbReference type="Pfam" id="PF20638">
    <property type="entry name" value="ATG5_UblA"/>
    <property type="match status" value="1"/>
</dbReference>